<dbReference type="SUPFAM" id="SSF51126">
    <property type="entry name" value="Pectin lyase-like"/>
    <property type="match status" value="1"/>
</dbReference>
<dbReference type="InterPro" id="IPR021026">
    <property type="entry name" value="Filamn_hemagglutn_DUF3739"/>
</dbReference>
<dbReference type="InterPro" id="IPR050909">
    <property type="entry name" value="Bact_Autotransporter_VF"/>
</dbReference>
<proteinExistence type="predicted"/>
<gene>
    <name evidence="6" type="ORF">TS85_03840</name>
</gene>
<keyword evidence="7" id="KW-1185">Reference proteome</keyword>
<evidence type="ECO:0000256" key="1">
    <source>
        <dbReference type="ARBA" id="ARBA00004613"/>
    </source>
</evidence>
<feature type="region of interest" description="Disordered" evidence="4">
    <location>
        <begin position="607"/>
        <end position="632"/>
    </location>
</feature>
<dbReference type="Pfam" id="PF05860">
    <property type="entry name" value="TPS"/>
    <property type="match status" value="1"/>
</dbReference>
<keyword evidence="2" id="KW-0964">Secreted</keyword>
<protein>
    <recommendedName>
        <fullName evidence="5">Filamentous haemagglutinin FhaB/tRNA nuclease CdiA-like TPS domain-containing protein</fullName>
    </recommendedName>
</protein>
<feature type="domain" description="Filamentous haemagglutinin FhaB/tRNA nuclease CdiA-like TPS" evidence="5">
    <location>
        <begin position="66"/>
        <end position="181"/>
    </location>
</feature>
<dbReference type="NCBIfam" id="TIGR01901">
    <property type="entry name" value="adhes_NPXG"/>
    <property type="match status" value="1"/>
</dbReference>
<dbReference type="Proteomes" id="UP000032300">
    <property type="component" value="Chromosome"/>
</dbReference>
<dbReference type="OrthoDB" id="1776524at2"/>
<feature type="compositionally biased region" description="Acidic residues" evidence="4">
    <location>
        <begin position="620"/>
        <end position="632"/>
    </location>
</feature>
<sequence>MRFQPFDLEEITMSYRRRPNVLLSQPLRLGVSRLSRAALATSVSMASLLALAASPAAAQQAGTLPGAQVLQGGRWTGAKLPTVAQGNNGLVMTIEQEQKKALLDWSRFDVAKNEEVVFKQQATDWIALNRIFDVKPSEIAGKITANGQVWLQNTNGIIFRNGAQINAHTILATALPITEEQLDKGLLSGEGIIRGTRADTLFSDLYPVPTIAVAPRPVEGLDPTSWLNPTARPVGGENPTVLDLIARAAIRQAVLRDQNYQGVDGDYLKGYTLGLLNYYDAAQGKTVYYVDYNYVSNGLGDVIESIVSQIDVSKLGDYNYDNFKDPQLFFNGISYQNKPATSALIPQALRDEVAAQIKAQFIDVYAARVATAQQTYNNYIANSRVIVEKGATLRAVSSDPASPGKIMLFGPNVSNAGRLEAHDGQVLIAAGEQIKLSAGQNYTNSVRGGLTANVSAVGVSDSRGSIPGLPYSSALAAVWDDLYLERADEVGMYATNTGEIVADRGSVSMIGANVEQKGSILVTNGVRQRSGSILLQASHGPRNRFGGALTLGENSITRITPDLSSLTGLAADTFAPGKILLAGKDILLDRNSELTSRSGEITIHANAYGSGASGGTSPDAPDDTWSDNGEDEGSFTMRAGARIDVSGLRDVERSVADNVFAVEVRSNEVSGSPKQRDGILVGETVYVDRRVGAGIVDWTGALSGEQRTASQMSTKGGKVQIRATEYAVVDDGATIDVSGGSTKYLEGQVKTTRLEDSSGRFHDISTADGNIKYVGLTETTRIEQGYVEGSDAGSVELLAASARLFGKLKGDVVVGERQQLAAIGLIKAPRMPVGAVGATLVTTAALPKAGSAVLHRGGPEYGAWASRHSIIMRDENAFTGDIWVELTDEDAKDYWEKQTLRLDPGLIGQDWSTYEGEQGEAIQFIEDDFFSGMGEVSLSFGSGHQSETIHSGASIRLQPGGGFTMAGEGGKLTVGNNVSVIAPSGTIAFGGGDGTVIGRGVLLSVAAPWVNDADAPAGTSLGYVDGGSISLLNAELTGPVTLDAGGGGWYKRLSPPTASGPGEFQLVAGKGGGIALGGSAMSLTALLDLADIDLGGLGGGGSLNLVAGGDVMIGVAGGTGAEGVEYLSDTLFDDIGAGSLTLTAGSIDIAQGAKLAFQTGVMSFDGSPIGIATGADLDAVTLSRQRTGGALALLAGRISVAQGALVQVNATGSVSLTGGEIDVAGTIRAQGGAISLRAGEGAGTVHLASTAVLDATGLVQTTKVPGGADGRGFWYDGRIVAGGSVVIDASNAAIDSGALIDVSGTKGLLTVNQPGRYTVVRVNEVIGSDAGSITLDLTGGNVLGTLRGNAGTIYNYAGTLHVTGGRDGTLLGSPGIYDVESILQNLQWSVAEPTPENPLSLVDFYRSNSYWQQELGFGPNAIEDLQFTSMAEFQDFMRAALAPLTLTRPEDVQGALYLDPTLTVSPALPAAGGGKFAVPDGYTPVDAAEFQNSIEFVLRAMAYGPNPDSLSRGSSLHIGATPLKDMKGFDTVSIAGNIKSEHAVELASQRVLNLTGVISGASDMRFTSRNINLGGVLQQGQVLDAAKTGTLTISGETVEFQSKFNVGGFEKVVIEARGDMRGGYGLNQQVVADTGPSTPGVLTTGALVLRAGQIYPTTDGKLEFASSQSIRIERAGASIAPLSAGGLMTFTAPLIEQAGTLRAPFGEIRLNATRVAQTDADGFPIYDDNGEPLFTPGRVELQSGSITSTAADGRTILYGTTFDGQSWYRPQRAEGDVELATPPEKRVSLTGDLIDVQSGAVIDVSGSGDVLGLEFVAGPLGQSNVLEGQGVYAIVPTYGTGVIAPIDPLYNPGQGVAAPGQGVSQDPNATGLSIGDAVWLAAFDGHQAGWYTLLPAEYALTPGGYRITLAEGLVPATATAQQVGDDSFAVLGRRGVLGTTIADQVQSTYRVERGTDVRNRSEYFETYGNSFFSSARFLEGLLRSGNPYNADPRLPTDGGFLTLAANTSLTLDGTILAAGQGGVQGTRGGVVDITSDNIVIAAPGTDVSDLPGYLVLDPNKLSNIAESLLIGGIRRQGAAGLEIVTGQLTREDPGEIRSPEKSVGAENVVIRTNAQNALTGTELLFAANQTVRVESGAVVRATGNGTDAANLAIAPSIPVYVTPWNQSDITPAEDRGGAFLRVSNLGDITVSRTNVISDAGDMIVEAGAILEATDSILLDATQNTLVGDGATIKAGAITAASGLISFGAVPEGTEGLLVSGGTLAGLGQASKLTLKSYSTFDFYGDVALNLTGAVVLDGAALVDRGDAPGTASITAGTLELRNSDAAAQDAIGSGGTLALKARNVVLGEGDFAIAYGATTIDAAERLIFAGQGDNLLDGPLTVRAAQITGDSGAGHEVRVDGAIQLLGNGATAALPAFVTAGALLDFIGDSVEIGGTIQAGSGTVRATATDGDVRLLTGAKIDVAGADVSFFEVQGFLPGGGVQLTSILGDVLVDSGASVNISGGQAGGDAGSLVLSAGRGSATLAGALEAKVASGYRGGSFALTTSTLADFGSLNALLNSSGFSRSRDFAILDGDVTLTGVTRVDALRIVTGTGDIRVASDARIGSDSAKGGSILLASGGNLVIADGAAFDVNAKGTNLRGGSVDLQVATGGSIDVGAAAINVAGTGTGVAGEVRLRAPQMGGDVGVSRWSATVTGGDTQLEAFRVYDLADADGNAANGHLAEIDTALQTSVIGDASAFMTANAANIRTRLNQTGNASFVIVPGIELRSAGDLDLVHNWNLNAARFEGRAGVLTLRAGGDLLINANLSDGFISATPTTDAIAPPAGYELGQPLPAAPADDLTNDRSWSFNLVAGADFGQTNVLSTLAGSDGNIEIGGIVRTGTGDINVAASGDLNYEDASYIRYQGSWTASAPAARITVPAGTPIFDGTVLKPTTYAVKTPDKILQNPVFPAGTVIPVGTILPAGTRMPDGRVVNYTQSLSTPITLTADWSVPGRVTVPQAPGRNTIYPELPAGTVLRRGTKLPAGTVLPDGTTLSADTVLAADLELIADTSFPGEVVISGKTLLGSELVWEMASNRSTDPTASVDRAIPVSIPGLGDVVVNVVVGGTGSSAITLADGRLLGSGLVEMVNGAIYTAGVEAAPVDGFTPPALAGYVNTNTTGYVLNPLYAEKGGDVSVNVGGSINGAGMLIENFRWLADNGGTAATTLYGYSYSGKDPDAPFNNVVQPNQNNFVGQTSLSLLVDRFVQGIGALGGGDVSIVSGGDVDNLLVALPTTVRVSGGRFAGDAKEVHYSGGGDLVMDVGRNLLGGIVMVSKGTGTIDVAGSVTGTAERTSSYLVRPANRNLANLTLVVDDGSIALQAGGDVVLRGITSSLGVAQEQPRWLGYTENTSARITSLGGDITILGQEYQYGVDILPSKTAFIATAGSVNFGRSDQHMARTIVDMWADTRLDILAQQNVNFWGTGGDYTGADLTIGWADSEWVARAINPGGGNLQPLFTSTITLDPVSGKWTFKQAGPGFGIDGANVHSGSSSYSRIYAAQGDIIGRSAASYDLNAQRAHGGAFTFGHETRVKAGGDVRLGEMIFLTHDGSDVPVIEAGGAIYLPNATLYGPGRLWVQAGDEIFMGRTAGEGIRAREAISSVATAAPLNGGSITMLAGIDQAPEYEAFFDYYLDPESIAEAPAWLRQYYVKDERGLAVSTDVVLKDGTTRATVYAIELINYMRGLNGDALIPTTVADETSGSRDVTRGKLAAAIDPAEYAAALAAFEALDPVLKQPLAVRILNAELKTAGREAVGRSDETDGRFERQGDPTRGYDALGRLFPGAQRKPGEALAAGEHSWTGDINMIVSQVRAESGGGIDLVAPGGSVQLASLSVANTNPGEAGIVTQRGGSVNAIVKGDYIVNQSRTMTADDGDIMIWSSFGNIDAGRGRKSSLSVPPVAFPIDAFGQTRVQLSGLPNGAGIATLDQVDGKQGGDVDLYAFNGIVNAGDAGIRASRDLFVGAIEIRGLDNITVGGLTNIDLTTDEGSVGALNLENFAQSAEDNALDRAFDMATVVEKLRTVRQTILTGSVVSFGTEGCEDSDTDGCRRNR</sequence>
<evidence type="ECO:0000259" key="5">
    <source>
        <dbReference type="SMART" id="SM00912"/>
    </source>
</evidence>
<dbReference type="PANTHER" id="PTHR12338">
    <property type="entry name" value="AUTOTRANSPORTER"/>
    <property type="match status" value="1"/>
</dbReference>
<dbReference type="SMART" id="SM00912">
    <property type="entry name" value="Haemagg_act"/>
    <property type="match status" value="1"/>
</dbReference>
<keyword evidence="3" id="KW-0732">Signal</keyword>
<name>A0A7U4LE62_9SPHN</name>
<dbReference type="KEGG" id="sphi:TS85_03840"/>
<evidence type="ECO:0000313" key="6">
    <source>
        <dbReference type="EMBL" id="AJP71139.1"/>
    </source>
</evidence>
<reference evidence="6 7" key="2">
    <citation type="submission" date="2015-02" db="EMBL/GenBank/DDBJ databases">
        <title>The complete genome of Sphingomonas hengshuiensis sp. WHSC-8 isolated from soil of Hengshui Lake.</title>
        <authorList>
            <person name="Wei S."/>
            <person name="Guo J."/>
            <person name="Su C."/>
            <person name="Wu R."/>
            <person name="Zhang Z."/>
            <person name="Liang K."/>
            <person name="Li H."/>
            <person name="Wang T."/>
            <person name="Liu H."/>
            <person name="Zhang C."/>
            <person name="Li Z."/>
            <person name="Wang Q."/>
            <person name="Meng J."/>
        </authorList>
    </citation>
    <scope>NUCLEOTIDE SEQUENCE [LARGE SCALE GENOMIC DNA]</scope>
    <source>
        <strain evidence="6 7">WHSC-8</strain>
    </source>
</reference>
<accession>A0A7U4LE62</accession>
<dbReference type="Gene3D" id="2.160.20.10">
    <property type="entry name" value="Single-stranded right-handed beta-helix, Pectin lyase-like"/>
    <property type="match status" value="2"/>
</dbReference>
<dbReference type="GO" id="GO:0005576">
    <property type="term" value="C:extracellular region"/>
    <property type="evidence" value="ECO:0007669"/>
    <property type="project" value="UniProtKB-SubCell"/>
</dbReference>
<evidence type="ECO:0000256" key="4">
    <source>
        <dbReference type="SAM" id="MobiDB-lite"/>
    </source>
</evidence>
<dbReference type="InterPro" id="IPR008638">
    <property type="entry name" value="FhaB/CdiA-like_TPS"/>
</dbReference>
<organism evidence="6 7">
    <name type="scientific">Sphingomonas hengshuiensis</name>
    <dbReference type="NCBI Taxonomy" id="1609977"/>
    <lineage>
        <taxon>Bacteria</taxon>
        <taxon>Pseudomonadati</taxon>
        <taxon>Pseudomonadota</taxon>
        <taxon>Alphaproteobacteria</taxon>
        <taxon>Sphingomonadales</taxon>
        <taxon>Sphingomonadaceae</taxon>
        <taxon>Sphingomonas</taxon>
    </lineage>
</organism>
<reference evidence="6 7" key="1">
    <citation type="journal article" date="2015" name="Int. J. Syst. Evol. Microbiol.">
        <title>Sphingomonas hengshuiensis sp. nov., isolated from lake wetland.</title>
        <authorList>
            <person name="Wei S."/>
            <person name="Wang T."/>
            <person name="Liu H."/>
            <person name="Zhang C."/>
            <person name="Guo J."/>
            <person name="Wang Q."/>
            <person name="Liang K."/>
            <person name="Zhang Z."/>
        </authorList>
    </citation>
    <scope>NUCLEOTIDE SEQUENCE [LARGE SCALE GENOMIC DNA]</scope>
    <source>
        <strain evidence="6 7">WHSC-8</strain>
    </source>
</reference>
<evidence type="ECO:0000313" key="7">
    <source>
        <dbReference type="Proteomes" id="UP000032300"/>
    </source>
</evidence>
<dbReference type="InterPro" id="IPR012334">
    <property type="entry name" value="Pectin_lyas_fold"/>
</dbReference>
<evidence type="ECO:0000256" key="3">
    <source>
        <dbReference type="ARBA" id="ARBA00022729"/>
    </source>
</evidence>
<comment type="subcellular location">
    <subcellularLocation>
        <location evidence="1">Secreted</location>
    </subcellularLocation>
</comment>
<dbReference type="InterPro" id="IPR011050">
    <property type="entry name" value="Pectin_lyase_fold/virulence"/>
</dbReference>
<dbReference type="PANTHER" id="PTHR12338:SF8">
    <property type="entry name" value="HEME_HEMOPEXIN-BINDING PROTEIN"/>
    <property type="match status" value="1"/>
</dbReference>
<evidence type="ECO:0000256" key="2">
    <source>
        <dbReference type="ARBA" id="ARBA00022525"/>
    </source>
</evidence>
<dbReference type="Pfam" id="PF12545">
    <property type="entry name" value="DUF3739"/>
    <property type="match status" value="1"/>
</dbReference>
<dbReference type="EMBL" id="CP010836">
    <property type="protein sequence ID" value="AJP71139.1"/>
    <property type="molecule type" value="Genomic_DNA"/>
</dbReference>